<dbReference type="Pfam" id="PF02325">
    <property type="entry name" value="CCB3_YggT"/>
    <property type="match status" value="1"/>
</dbReference>
<organism evidence="3 4">
    <name type="scientific">Candidatus Geothrix odensensis</name>
    <dbReference type="NCBI Taxonomy" id="2954440"/>
    <lineage>
        <taxon>Bacteria</taxon>
        <taxon>Pseudomonadati</taxon>
        <taxon>Acidobacteriota</taxon>
        <taxon>Holophagae</taxon>
        <taxon>Holophagales</taxon>
        <taxon>Holophagaceae</taxon>
        <taxon>Geothrix</taxon>
    </lineage>
</organism>
<evidence type="ECO:0000313" key="4">
    <source>
        <dbReference type="Proteomes" id="UP000709959"/>
    </source>
</evidence>
<proteinExistence type="inferred from homology"/>
<evidence type="ECO:0000256" key="2">
    <source>
        <dbReference type="SAM" id="Phobius"/>
    </source>
</evidence>
<evidence type="ECO:0000313" key="3">
    <source>
        <dbReference type="EMBL" id="MBK8571388.1"/>
    </source>
</evidence>
<keyword evidence="2" id="KW-0812">Transmembrane</keyword>
<dbReference type="GO" id="GO:0016020">
    <property type="term" value="C:membrane"/>
    <property type="evidence" value="ECO:0007669"/>
    <property type="project" value="InterPro"/>
</dbReference>
<keyword evidence="2" id="KW-0472">Membrane</keyword>
<dbReference type="PANTHER" id="PTHR33219">
    <property type="entry name" value="YLMG HOMOLOG PROTEIN 2, CHLOROPLASTIC"/>
    <property type="match status" value="1"/>
</dbReference>
<feature type="transmembrane region" description="Helical" evidence="2">
    <location>
        <begin position="7"/>
        <end position="30"/>
    </location>
</feature>
<keyword evidence="2" id="KW-1133">Transmembrane helix</keyword>
<reference evidence="3 4" key="1">
    <citation type="submission" date="2020-10" db="EMBL/GenBank/DDBJ databases">
        <title>Connecting structure to function with the recovery of over 1000 high-quality activated sludge metagenome-assembled genomes encoding full-length rRNA genes using long-read sequencing.</title>
        <authorList>
            <person name="Singleton C.M."/>
            <person name="Petriglieri F."/>
            <person name="Kristensen J.M."/>
            <person name="Kirkegaard R.H."/>
            <person name="Michaelsen T.Y."/>
            <person name="Andersen M.H."/>
            <person name="Karst S.M."/>
            <person name="Dueholm M.S."/>
            <person name="Nielsen P.H."/>
            <person name="Albertsen M."/>
        </authorList>
    </citation>
    <scope>NUCLEOTIDE SEQUENCE [LARGE SCALE GENOMIC DNA]</scope>
    <source>
        <strain evidence="3">OdNE_18-Q3-R46-58_MAXAC.008</strain>
    </source>
</reference>
<sequence>MPLLFTIAYYALDAIIYLLIATAILSWFPIDPRNRWVRLLHTITEPILHPIRALVPPIGGFSLDILIAVLLLGVIQRVFLRALTS</sequence>
<dbReference type="EMBL" id="JADKCH010000001">
    <property type="protein sequence ID" value="MBK8571388.1"/>
    <property type="molecule type" value="Genomic_DNA"/>
</dbReference>
<comment type="similarity">
    <text evidence="1">Belongs to the YggT family.</text>
</comment>
<evidence type="ECO:0000256" key="1">
    <source>
        <dbReference type="ARBA" id="ARBA00010894"/>
    </source>
</evidence>
<name>A0A936F046_9BACT</name>
<protein>
    <submittedName>
        <fullName evidence="3">YggT family protein</fullName>
    </submittedName>
</protein>
<accession>A0A936F046</accession>
<dbReference type="PANTHER" id="PTHR33219:SF14">
    <property type="entry name" value="PROTEIN COFACTOR ASSEMBLY OF COMPLEX C SUBUNIT B CCB3, CHLOROPLASTIC-RELATED"/>
    <property type="match status" value="1"/>
</dbReference>
<feature type="transmembrane region" description="Helical" evidence="2">
    <location>
        <begin position="58"/>
        <end position="80"/>
    </location>
</feature>
<dbReference type="AlphaFoldDB" id="A0A936F046"/>
<dbReference type="InterPro" id="IPR003425">
    <property type="entry name" value="CCB3/YggT"/>
</dbReference>
<comment type="caution">
    <text evidence="3">The sequence shown here is derived from an EMBL/GenBank/DDBJ whole genome shotgun (WGS) entry which is preliminary data.</text>
</comment>
<dbReference type="Proteomes" id="UP000709959">
    <property type="component" value="Unassembled WGS sequence"/>
</dbReference>
<gene>
    <name evidence="3" type="ORF">IPN91_01865</name>
</gene>